<accession>A0A5C6F7P4</accession>
<sequence>MNAPIKTIDVFGIGVAVLDVLMVVETLPVEESVVRADDRRIGLGGGVAVAMATAAMMGGRTALADRLGNDIGSLSILSHLRDASVFCDGLEITDDQRASIATVWVCRPSGSRTIVFSPGSDRELSWTEELATTVASSRVFHCNGRHLESCLQAVDVAKKNDTIISFDGGAHRYRDEVLPLVEASEVLIVSQHFAAAHHQRHSRSDPNLGATALVDSLASDFGAGLIGVTAGERGSWFATRDGDRWHEPAVCADRVVDTTGCGDTFHGAFLLGVANGYPFRRCSRLAAAVAGKNAAGLGALAIDRPSLAAIHRQDSGR</sequence>
<organism evidence="2 3">
    <name type="scientific">Rubripirellula tenax</name>
    <dbReference type="NCBI Taxonomy" id="2528015"/>
    <lineage>
        <taxon>Bacteria</taxon>
        <taxon>Pseudomonadati</taxon>
        <taxon>Planctomycetota</taxon>
        <taxon>Planctomycetia</taxon>
        <taxon>Pirellulales</taxon>
        <taxon>Pirellulaceae</taxon>
        <taxon>Rubripirellula</taxon>
    </lineage>
</organism>
<protein>
    <submittedName>
        <fullName evidence="2">Putative sugar kinase YdjH</fullName>
        <ecNumber evidence="2">2.7.1.-</ecNumber>
    </submittedName>
</protein>
<keyword evidence="3" id="KW-1185">Reference proteome</keyword>
<dbReference type="InterPro" id="IPR011611">
    <property type="entry name" value="PfkB_dom"/>
</dbReference>
<dbReference type="Gene3D" id="3.40.1190.20">
    <property type="match status" value="1"/>
</dbReference>
<evidence type="ECO:0000313" key="2">
    <source>
        <dbReference type="EMBL" id="TWU56992.1"/>
    </source>
</evidence>
<dbReference type="EMBL" id="SJPW01000003">
    <property type="protein sequence ID" value="TWU56992.1"/>
    <property type="molecule type" value="Genomic_DNA"/>
</dbReference>
<dbReference type="PANTHER" id="PTHR42774">
    <property type="entry name" value="PHOSPHOTRANSFERASE SYSTEM TRANSPORT PROTEIN"/>
    <property type="match status" value="1"/>
</dbReference>
<keyword evidence="2" id="KW-0808">Transferase</keyword>
<dbReference type="Pfam" id="PF00294">
    <property type="entry name" value="PfkB"/>
    <property type="match status" value="1"/>
</dbReference>
<gene>
    <name evidence="2" type="primary">ydjH</name>
    <name evidence="2" type="ORF">Poly51_29130</name>
</gene>
<dbReference type="EC" id="2.7.1.-" evidence="2"/>
<dbReference type="SUPFAM" id="SSF53613">
    <property type="entry name" value="Ribokinase-like"/>
    <property type="match status" value="1"/>
</dbReference>
<dbReference type="InterPro" id="IPR052562">
    <property type="entry name" value="Ketohexokinase-related"/>
</dbReference>
<comment type="caution">
    <text evidence="2">The sequence shown here is derived from an EMBL/GenBank/DDBJ whole genome shotgun (WGS) entry which is preliminary data.</text>
</comment>
<dbReference type="OrthoDB" id="9813569at2"/>
<dbReference type="PANTHER" id="PTHR42774:SF3">
    <property type="entry name" value="KETOHEXOKINASE"/>
    <property type="match status" value="1"/>
</dbReference>
<feature type="domain" description="Carbohydrate kinase PfkB" evidence="1">
    <location>
        <begin position="13"/>
        <end position="293"/>
    </location>
</feature>
<dbReference type="RefSeq" id="WP_146458371.1">
    <property type="nucleotide sequence ID" value="NZ_SJPW01000003.1"/>
</dbReference>
<evidence type="ECO:0000259" key="1">
    <source>
        <dbReference type="Pfam" id="PF00294"/>
    </source>
</evidence>
<dbReference type="Proteomes" id="UP000318288">
    <property type="component" value="Unassembled WGS sequence"/>
</dbReference>
<proteinExistence type="predicted"/>
<evidence type="ECO:0000313" key="3">
    <source>
        <dbReference type="Proteomes" id="UP000318288"/>
    </source>
</evidence>
<dbReference type="GO" id="GO:0016301">
    <property type="term" value="F:kinase activity"/>
    <property type="evidence" value="ECO:0007669"/>
    <property type="project" value="UniProtKB-KW"/>
</dbReference>
<keyword evidence="2" id="KW-0418">Kinase</keyword>
<dbReference type="AlphaFoldDB" id="A0A5C6F7P4"/>
<reference evidence="2 3" key="1">
    <citation type="submission" date="2019-02" db="EMBL/GenBank/DDBJ databases">
        <title>Deep-cultivation of Planctomycetes and their phenomic and genomic characterization uncovers novel biology.</title>
        <authorList>
            <person name="Wiegand S."/>
            <person name="Jogler M."/>
            <person name="Boedeker C."/>
            <person name="Pinto D."/>
            <person name="Vollmers J."/>
            <person name="Rivas-Marin E."/>
            <person name="Kohn T."/>
            <person name="Peeters S.H."/>
            <person name="Heuer A."/>
            <person name="Rast P."/>
            <person name="Oberbeckmann S."/>
            <person name="Bunk B."/>
            <person name="Jeske O."/>
            <person name="Meyerdierks A."/>
            <person name="Storesund J.E."/>
            <person name="Kallscheuer N."/>
            <person name="Luecker S."/>
            <person name="Lage O.M."/>
            <person name="Pohl T."/>
            <person name="Merkel B.J."/>
            <person name="Hornburger P."/>
            <person name="Mueller R.-W."/>
            <person name="Bruemmer F."/>
            <person name="Labrenz M."/>
            <person name="Spormann A.M."/>
            <person name="Op Den Camp H."/>
            <person name="Overmann J."/>
            <person name="Amann R."/>
            <person name="Jetten M.S.M."/>
            <person name="Mascher T."/>
            <person name="Medema M.H."/>
            <person name="Devos D.P."/>
            <person name="Kaster A.-K."/>
            <person name="Ovreas L."/>
            <person name="Rohde M."/>
            <person name="Galperin M.Y."/>
            <person name="Jogler C."/>
        </authorList>
    </citation>
    <scope>NUCLEOTIDE SEQUENCE [LARGE SCALE GENOMIC DNA]</scope>
    <source>
        <strain evidence="2 3">Poly51</strain>
    </source>
</reference>
<dbReference type="InterPro" id="IPR029056">
    <property type="entry name" value="Ribokinase-like"/>
</dbReference>
<name>A0A5C6F7P4_9BACT</name>